<keyword evidence="1" id="KW-0479">Metal-binding</keyword>
<dbReference type="PROSITE" id="PS00498">
    <property type="entry name" value="TYROSINASE_2"/>
    <property type="match status" value="1"/>
</dbReference>
<dbReference type="InterPro" id="IPR008922">
    <property type="entry name" value="Di-copper_centre_dom_sf"/>
</dbReference>
<evidence type="ECO:0000256" key="3">
    <source>
        <dbReference type="SAM" id="SignalP"/>
    </source>
</evidence>
<feature type="chain" id="PRO_5042506077" evidence="3">
    <location>
        <begin position="27"/>
        <end position="375"/>
    </location>
</feature>
<name>A0AAJ0F8F9_9PEZI</name>
<dbReference type="PROSITE" id="PS00497">
    <property type="entry name" value="TYROSINASE_1"/>
    <property type="match status" value="1"/>
</dbReference>
<dbReference type="GO" id="GO:0016491">
    <property type="term" value="F:oxidoreductase activity"/>
    <property type="evidence" value="ECO:0007669"/>
    <property type="project" value="InterPro"/>
</dbReference>
<dbReference type="Gene3D" id="1.10.1280.10">
    <property type="entry name" value="Di-copper center containing domain from catechol oxidase"/>
    <property type="match status" value="1"/>
</dbReference>
<dbReference type="SUPFAM" id="SSF48056">
    <property type="entry name" value="Di-copper centre-containing domain"/>
    <property type="match status" value="1"/>
</dbReference>
<evidence type="ECO:0000259" key="4">
    <source>
        <dbReference type="PROSITE" id="PS00497"/>
    </source>
</evidence>
<dbReference type="PANTHER" id="PTHR11474:SF126">
    <property type="entry name" value="TYROSINASE-LIKE PROTEIN TYR-1-RELATED"/>
    <property type="match status" value="1"/>
</dbReference>
<evidence type="ECO:0000313" key="6">
    <source>
        <dbReference type="EMBL" id="KAK1757917.1"/>
    </source>
</evidence>
<proteinExistence type="predicted"/>
<sequence length="375" mass="40804">MAGGMGSRLGTWAVLVLCWTTALTCAVPVGPGGPGPGPKPGKPEKPLVRKEWRTLSTPEKRSYITAVKCLLAKPSQTTPFNTTGTFSRYDDLVYTHIQQTFQMHYTGHFLAWHRYFTAVYESLLRDECGYTGAQPYWDWTLDAVSPAAYVASPVFDPVTGFGGNGPWVETAPDDPFNVPGRTGGGCVSDGPFAGADDLVHLGPGDSVAYNPQCLRRDLSPSFASRWLSLDQTRLTLSQGDFGWFSRVVEGMPSFDASGIHGGGHYGVGGRWGQMGDLYASPCDPIFFLHHANLDRVWWSWQKMDLKKRLTDISGPIELMDYGNEKTGNVTLAFPVSMGGPTTAADVTVGDLMDIKACGKGGKGVLCYDYDRVYTL</sequence>
<keyword evidence="2" id="KW-0186">Copper</keyword>
<dbReference type="Pfam" id="PF00264">
    <property type="entry name" value="Tyrosinase"/>
    <property type="match status" value="1"/>
</dbReference>
<dbReference type="InterPro" id="IPR002227">
    <property type="entry name" value="Tyrosinase_Cu-bd"/>
</dbReference>
<feature type="domain" description="Tyrosinase copper-binding" evidence="4">
    <location>
        <begin position="104"/>
        <end position="121"/>
    </location>
</feature>
<dbReference type="EMBL" id="MU839830">
    <property type="protein sequence ID" value="KAK1757917.1"/>
    <property type="molecule type" value="Genomic_DNA"/>
</dbReference>
<evidence type="ECO:0000256" key="2">
    <source>
        <dbReference type="ARBA" id="ARBA00023008"/>
    </source>
</evidence>
<evidence type="ECO:0000313" key="7">
    <source>
        <dbReference type="Proteomes" id="UP001239445"/>
    </source>
</evidence>
<comment type="caution">
    <text evidence="6">The sequence shown here is derived from an EMBL/GenBank/DDBJ whole genome shotgun (WGS) entry which is preliminary data.</text>
</comment>
<reference evidence="6" key="1">
    <citation type="submission" date="2023-06" db="EMBL/GenBank/DDBJ databases">
        <title>Genome-scale phylogeny and comparative genomics of the fungal order Sordariales.</title>
        <authorList>
            <consortium name="Lawrence Berkeley National Laboratory"/>
            <person name="Hensen N."/>
            <person name="Bonometti L."/>
            <person name="Westerberg I."/>
            <person name="Brannstrom I.O."/>
            <person name="Guillou S."/>
            <person name="Cros-Aarteil S."/>
            <person name="Calhoun S."/>
            <person name="Haridas S."/>
            <person name="Kuo A."/>
            <person name="Mondo S."/>
            <person name="Pangilinan J."/>
            <person name="Riley R."/>
            <person name="Labutti K."/>
            <person name="Andreopoulos B."/>
            <person name="Lipzen A."/>
            <person name="Chen C."/>
            <person name="Yanf M."/>
            <person name="Daum C."/>
            <person name="Ng V."/>
            <person name="Clum A."/>
            <person name="Steindorff A."/>
            <person name="Ohm R."/>
            <person name="Martin F."/>
            <person name="Silar P."/>
            <person name="Natvig D."/>
            <person name="Lalanne C."/>
            <person name="Gautier V."/>
            <person name="Ament-Velasquez S.L."/>
            <person name="Kruys A."/>
            <person name="Hutchinson M.I."/>
            <person name="Powell A.J."/>
            <person name="Barry K."/>
            <person name="Miller A.N."/>
            <person name="Grigoriev I.V."/>
            <person name="Debuchy R."/>
            <person name="Gladieux P."/>
            <person name="Thoren M.H."/>
            <person name="Johannesson H."/>
        </authorList>
    </citation>
    <scope>NUCLEOTIDE SEQUENCE</scope>
    <source>
        <strain evidence="6">PSN4</strain>
    </source>
</reference>
<protein>
    <submittedName>
        <fullName evidence="6">Tyrosinase</fullName>
    </submittedName>
</protein>
<dbReference type="GO" id="GO:0046872">
    <property type="term" value="F:metal ion binding"/>
    <property type="evidence" value="ECO:0007669"/>
    <property type="project" value="UniProtKB-KW"/>
</dbReference>
<dbReference type="AlphaFoldDB" id="A0AAJ0F8F9"/>
<accession>A0AAJ0F8F9</accession>
<dbReference type="PRINTS" id="PR00092">
    <property type="entry name" value="TYROSINASE"/>
</dbReference>
<keyword evidence="7" id="KW-1185">Reference proteome</keyword>
<dbReference type="InterPro" id="IPR050316">
    <property type="entry name" value="Tyrosinase/Hemocyanin"/>
</dbReference>
<feature type="domain" description="Tyrosinase copper-binding" evidence="5">
    <location>
        <begin position="283"/>
        <end position="294"/>
    </location>
</feature>
<organism evidence="6 7">
    <name type="scientific">Echria macrotheca</name>
    <dbReference type="NCBI Taxonomy" id="438768"/>
    <lineage>
        <taxon>Eukaryota</taxon>
        <taxon>Fungi</taxon>
        <taxon>Dikarya</taxon>
        <taxon>Ascomycota</taxon>
        <taxon>Pezizomycotina</taxon>
        <taxon>Sordariomycetes</taxon>
        <taxon>Sordariomycetidae</taxon>
        <taxon>Sordariales</taxon>
        <taxon>Schizotheciaceae</taxon>
        <taxon>Echria</taxon>
    </lineage>
</organism>
<gene>
    <name evidence="6" type="ORF">QBC47DRAFT_443042</name>
</gene>
<feature type="signal peptide" evidence="3">
    <location>
        <begin position="1"/>
        <end position="26"/>
    </location>
</feature>
<evidence type="ECO:0000256" key="1">
    <source>
        <dbReference type="ARBA" id="ARBA00022723"/>
    </source>
</evidence>
<dbReference type="PANTHER" id="PTHR11474">
    <property type="entry name" value="TYROSINASE FAMILY MEMBER"/>
    <property type="match status" value="1"/>
</dbReference>
<dbReference type="Proteomes" id="UP001239445">
    <property type="component" value="Unassembled WGS sequence"/>
</dbReference>
<evidence type="ECO:0000259" key="5">
    <source>
        <dbReference type="PROSITE" id="PS00498"/>
    </source>
</evidence>
<keyword evidence="3" id="KW-0732">Signal</keyword>